<organism evidence="4 5">
    <name type="scientific">Sphaerimonospora cavernae</name>
    <dbReference type="NCBI Taxonomy" id="1740611"/>
    <lineage>
        <taxon>Bacteria</taxon>
        <taxon>Bacillati</taxon>
        <taxon>Actinomycetota</taxon>
        <taxon>Actinomycetes</taxon>
        <taxon>Streptosporangiales</taxon>
        <taxon>Streptosporangiaceae</taxon>
        <taxon>Sphaerimonospora</taxon>
    </lineage>
</organism>
<evidence type="ECO:0000256" key="2">
    <source>
        <dbReference type="HAMAP-Rule" id="MF_00984"/>
    </source>
</evidence>
<evidence type="ECO:0000313" key="5">
    <source>
        <dbReference type="Proteomes" id="UP001589870"/>
    </source>
</evidence>
<dbReference type="RefSeq" id="WP_394300660.1">
    <property type="nucleotide sequence ID" value="NZ_JBHMQT010000013.1"/>
</dbReference>
<evidence type="ECO:0000256" key="1">
    <source>
        <dbReference type="ARBA" id="ARBA00023125"/>
    </source>
</evidence>
<evidence type="ECO:0000313" key="4">
    <source>
        <dbReference type="EMBL" id="MFC0862449.1"/>
    </source>
</evidence>
<dbReference type="InterPro" id="IPR011344">
    <property type="entry name" value="ssDNA-bd"/>
</dbReference>
<dbReference type="InterPro" id="IPR012340">
    <property type="entry name" value="NA-bd_OB-fold"/>
</dbReference>
<name>A0ABV6U1V6_9ACTN</name>
<keyword evidence="5" id="KW-1185">Reference proteome</keyword>
<dbReference type="Gene3D" id="2.40.50.140">
    <property type="entry name" value="Nucleic acid-binding proteins"/>
    <property type="match status" value="1"/>
</dbReference>
<proteinExistence type="inferred from homology"/>
<protein>
    <recommendedName>
        <fullName evidence="2 3">Single-stranded DNA-binding protein</fullName>
        <shortName evidence="2">SSB</shortName>
    </recommendedName>
</protein>
<reference evidence="4 5" key="1">
    <citation type="submission" date="2024-09" db="EMBL/GenBank/DDBJ databases">
        <authorList>
            <person name="Sun Q."/>
            <person name="Mori K."/>
        </authorList>
    </citation>
    <scope>NUCLEOTIDE SEQUENCE [LARGE SCALE GENOMIC DNA]</scope>
    <source>
        <strain evidence="4 5">TBRC 1851</strain>
    </source>
</reference>
<dbReference type="SUPFAM" id="SSF50249">
    <property type="entry name" value="Nucleic acid-binding proteins"/>
    <property type="match status" value="1"/>
</dbReference>
<dbReference type="HAMAP" id="MF_00984">
    <property type="entry name" value="SSB"/>
    <property type="match status" value="1"/>
</dbReference>
<dbReference type="InterPro" id="IPR000424">
    <property type="entry name" value="Primosome_PriB/ssb"/>
</dbReference>
<dbReference type="NCBIfam" id="TIGR00621">
    <property type="entry name" value="ssb"/>
    <property type="match status" value="1"/>
</dbReference>
<dbReference type="Proteomes" id="UP001589870">
    <property type="component" value="Unassembled WGS sequence"/>
</dbReference>
<evidence type="ECO:0000256" key="3">
    <source>
        <dbReference type="RuleBase" id="RU000524"/>
    </source>
</evidence>
<dbReference type="NCBIfam" id="NF005851">
    <property type="entry name" value="PRK07772.1"/>
    <property type="match status" value="1"/>
</dbReference>
<dbReference type="PANTHER" id="PTHR10302:SF27">
    <property type="entry name" value="SINGLE-STRANDED DNA-BINDING PROTEIN"/>
    <property type="match status" value="1"/>
</dbReference>
<comment type="caution">
    <text evidence="4">The sequence shown here is derived from an EMBL/GenBank/DDBJ whole genome shotgun (WGS) entry which is preliminary data.</text>
</comment>
<dbReference type="Pfam" id="PF00436">
    <property type="entry name" value="SSB"/>
    <property type="match status" value="1"/>
</dbReference>
<dbReference type="GO" id="GO:0003677">
    <property type="term" value="F:DNA binding"/>
    <property type="evidence" value="ECO:0007669"/>
    <property type="project" value="UniProtKB-KW"/>
</dbReference>
<dbReference type="CDD" id="cd04496">
    <property type="entry name" value="SSB_OBF"/>
    <property type="match status" value="1"/>
</dbReference>
<dbReference type="EMBL" id="JBHMQT010000013">
    <property type="protein sequence ID" value="MFC0862449.1"/>
    <property type="molecule type" value="Genomic_DNA"/>
</dbReference>
<keyword evidence="1 2" id="KW-0238">DNA-binding</keyword>
<comment type="caution">
    <text evidence="2">Lacks conserved residue(s) required for the propagation of feature annotation.</text>
</comment>
<gene>
    <name evidence="4" type="ORF">ACFHYQ_09090</name>
</gene>
<dbReference type="PANTHER" id="PTHR10302">
    <property type="entry name" value="SINGLE-STRANDED DNA-BINDING PROTEIN"/>
    <property type="match status" value="1"/>
</dbReference>
<accession>A0ABV6U1V6</accession>
<dbReference type="PROSITE" id="PS50935">
    <property type="entry name" value="SSB"/>
    <property type="match status" value="1"/>
</dbReference>
<sequence>MANETTVTIVGNLVDDPQFRFTNSGQAVVRFRVASTERYLDRQTGEWKDGGTLFLTCNAWRELGEHAAETLQRGTRVIVQGRLRQRSYETDTSDKRTVYEVEVDDVGPSLRFATAKVTKIKRGQQTAQVPPQDSWPPVVPIPAAVTVAAGASGF</sequence>
<comment type="subunit">
    <text evidence="2">Homotetramer.</text>
</comment>